<comment type="caution">
    <text evidence="11">The sequence shown here is derived from an EMBL/GenBank/DDBJ whole genome shotgun (WGS) entry which is preliminary data.</text>
</comment>
<evidence type="ECO:0000256" key="3">
    <source>
        <dbReference type="ARBA" id="ARBA00022553"/>
    </source>
</evidence>
<keyword evidence="3" id="KW-0597">Phosphoprotein</keyword>
<dbReference type="InterPro" id="IPR011712">
    <property type="entry name" value="Sig_transdc_His_kin_sub3_dim/P"/>
</dbReference>
<dbReference type="InterPro" id="IPR003594">
    <property type="entry name" value="HATPase_dom"/>
</dbReference>
<evidence type="ECO:0000256" key="6">
    <source>
        <dbReference type="ARBA" id="ARBA00022777"/>
    </source>
</evidence>
<feature type="transmembrane region" description="Helical" evidence="9">
    <location>
        <begin position="88"/>
        <end position="105"/>
    </location>
</feature>
<dbReference type="GO" id="GO:0005524">
    <property type="term" value="F:ATP binding"/>
    <property type="evidence" value="ECO:0007669"/>
    <property type="project" value="UniProtKB-KW"/>
</dbReference>
<reference evidence="11 12" key="1">
    <citation type="submission" date="2020-08" db="EMBL/GenBank/DDBJ databases">
        <title>Genomic Encyclopedia of Type Strains, Phase IV (KMG-IV): sequencing the most valuable type-strain genomes for metagenomic binning, comparative biology and taxonomic classification.</title>
        <authorList>
            <person name="Goeker M."/>
        </authorList>
    </citation>
    <scope>NUCLEOTIDE SEQUENCE [LARGE SCALE GENOMIC DNA]</scope>
    <source>
        <strain evidence="11 12">YIM 65646</strain>
    </source>
</reference>
<feature type="transmembrane region" description="Helical" evidence="9">
    <location>
        <begin position="6"/>
        <end position="23"/>
    </location>
</feature>
<proteinExistence type="predicted"/>
<dbReference type="Gene3D" id="3.30.565.10">
    <property type="entry name" value="Histidine kinase-like ATPase, C-terminal domain"/>
    <property type="match status" value="1"/>
</dbReference>
<dbReference type="CDD" id="cd16917">
    <property type="entry name" value="HATPase_UhpB-NarQ-NarX-like"/>
    <property type="match status" value="1"/>
</dbReference>
<dbReference type="SMART" id="SM00387">
    <property type="entry name" value="HATPase_c"/>
    <property type="match status" value="1"/>
</dbReference>
<dbReference type="PANTHER" id="PTHR24421:SF10">
    <property type="entry name" value="NITRATE_NITRITE SENSOR PROTEIN NARQ"/>
    <property type="match status" value="1"/>
</dbReference>
<evidence type="ECO:0000313" key="11">
    <source>
        <dbReference type="EMBL" id="MBB6037240.1"/>
    </source>
</evidence>
<keyword evidence="6 11" id="KW-0418">Kinase</keyword>
<keyword evidence="4" id="KW-0808">Transferase</keyword>
<keyword evidence="12" id="KW-1185">Reference proteome</keyword>
<evidence type="ECO:0000256" key="5">
    <source>
        <dbReference type="ARBA" id="ARBA00022741"/>
    </source>
</evidence>
<name>A0A841FZ67_9ACTN</name>
<evidence type="ECO:0000256" key="9">
    <source>
        <dbReference type="SAM" id="Phobius"/>
    </source>
</evidence>
<evidence type="ECO:0000259" key="10">
    <source>
        <dbReference type="SMART" id="SM00387"/>
    </source>
</evidence>
<organism evidence="11 12">
    <name type="scientific">Phytomonospora endophytica</name>
    <dbReference type="NCBI Taxonomy" id="714109"/>
    <lineage>
        <taxon>Bacteria</taxon>
        <taxon>Bacillati</taxon>
        <taxon>Actinomycetota</taxon>
        <taxon>Actinomycetes</taxon>
        <taxon>Micromonosporales</taxon>
        <taxon>Micromonosporaceae</taxon>
        <taxon>Phytomonospora</taxon>
    </lineage>
</organism>
<keyword evidence="9" id="KW-0472">Membrane</keyword>
<sequence length="384" mass="40972">MRRWRWATASAGLVVLVGGLVLFPAPARSVLAPFAACLAVLGVWATWPRSRAVAPYVGMVVGVLSLAVTAVHLAVFERGGEPGRNEGLWMLLEPVVTVVFVYLPVRWSPPRLAVLGGSLPAVGVAASVQRYMPGDELWEHVAGSLLWLLPSLIAGILAWYMRGVDTARERAVAEARHAQRLDLAGDLHDFVAHDVSEMVAQAQAVRMVLANGDPRLEEALERIEKAGLRALESMDRTVHMLRDAGEAAREPVGGLADLPGLVERFADGGRTRATLSAAVIPGVPREAAAVAYRVVVEALTNVRRHAPHASTVDVELALADGALRVTVTDDGTGEPRQSPRAHAGLGLPGLTERVEALRGSLDAGPHRPHGWRLTATIPLTADQE</sequence>
<dbReference type="GO" id="GO:0046983">
    <property type="term" value="F:protein dimerization activity"/>
    <property type="evidence" value="ECO:0007669"/>
    <property type="project" value="InterPro"/>
</dbReference>
<dbReference type="GO" id="GO:0016020">
    <property type="term" value="C:membrane"/>
    <property type="evidence" value="ECO:0007669"/>
    <property type="project" value="InterPro"/>
</dbReference>
<keyword evidence="9" id="KW-1133">Transmembrane helix</keyword>
<dbReference type="EC" id="2.7.13.3" evidence="2"/>
<evidence type="ECO:0000256" key="2">
    <source>
        <dbReference type="ARBA" id="ARBA00012438"/>
    </source>
</evidence>
<dbReference type="EMBL" id="JACHGT010000011">
    <property type="protein sequence ID" value="MBB6037240.1"/>
    <property type="molecule type" value="Genomic_DNA"/>
</dbReference>
<dbReference type="Proteomes" id="UP000548476">
    <property type="component" value="Unassembled WGS sequence"/>
</dbReference>
<dbReference type="InterPro" id="IPR036890">
    <property type="entry name" value="HATPase_C_sf"/>
</dbReference>
<dbReference type="Pfam" id="PF07730">
    <property type="entry name" value="HisKA_3"/>
    <property type="match status" value="1"/>
</dbReference>
<keyword evidence="9" id="KW-0812">Transmembrane</keyword>
<keyword evidence="8" id="KW-0902">Two-component regulatory system</keyword>
<protein>
    <recommendedName>
        <fullName evidence="2">histidine kinase</fullName>
        <ecNumber evidence="2">2.7.13.3</ecNumber>
    </recommendedName>
</protein>
<evidence type="ECO:0000256" key="7">
    <source>
        <dbReference type="ARBA" id="ARBA00022840"/>
    </source>
</evidence>
<feature type="transmembrane region" description="Helical" evidence="9">
    <location>
        <begin position="141"/>
        <end position="160"/>
    </location>
</feature>
<dbReference type="InterPro" id="IPR050482">
    <property type="entry name" value="Sensor_HK_TwoCompSys"/>
</dbReference>
<dbReference type="Pfam" id="PF02518">
    <property type="entry name" value="HATPase_c"/>
    <property type="match status" value="1"/>
</dbReference>
<dbReference type="SUPFAM" id="SSF55874">
    <property type="entry name" value="ATPase domain of HSP90 chaperone/DNA topoisomerase II/histidine kinase"/>
    <property type="match status" value="1"/>
</dbReference>
<dbReference type="PANTHER" id="PTHR24421">
    <property type="entry name" value="NITRATE/NITRITE SENSOR PROTEIN NARX-RELATED"/>
    <property type="match status" value="1"/>
</dbReference>
<comment type="catalytic activity">
    <reaction evidence="1">
        <text>ATP + protein L-histidine = ADP + protein N-phospho-L-histidine.</text>
        <dbReference type="EC" id="2.7.13.3"/>
    </reaction>
</comment>
<dbReference type="AlphaFoldDB" id="A0A841FZ67"/>
<feature type="domain" description="Histidine kinase/HSP90-like ATPase" evidence="10">
    <location>
        <begin position="286"/>
        <end position="381"/>
    </location>
</feature>
<keyword evidence="7" id="KW-0067">ATP-binding</keyword>
<dbReference type="GO" id="GO:0000155">
    <property type="term" value="F:phosphorelay sensor kinase activity"/>
    <property type="evidence" value="ECO:0007669"/>
    <property type="project" value="InterPro"/>
</dbReference>
<evidence type="ECO:0000256" key="4">
    <source>
        <dbReference type="ARBA" id="ARBA00022679"/>
    </source>
</evidence>
<dbReference type="RefSeq" id="WP_184790048.1">
    <property type="nucleotide sequence ID" value="NZ_BONT01000108.1"/>
</dbReference>
<dbReference type="Gene3D" id="1.20.5.1930">
    <property type="match status" value="1"/>
</dbReference>
<evidence type="ECO:0000256" key="8">
    <source>
        <dbReference type="ARBA" id="ARBA00023012"/>
    </source>
</evidence>
<gene>
    <name evidence="11" type="ORF">HNR73_005113</name>
</gene>
<accession>A0A841FZ67</accession>
<evidence type="ECO:0000313" key="12">
    <source>
        <dbReference type="Proteomes" id="UP000548476"/>
    </source>
</evidence>
<evidence type="ECO:0000256" key="1">
    <source>
        <dbReference type="ARBA" id="ARBA00000085"/>
    </source>
</evidence>
<feature type="transmembrane region" description="Helical" evidence="9">
    <location>
        <begin position="30"/>
        <end position="47"/>
    </location>
</feature>
<feature type="transmembrane region" description="Helical" evidence="9">
    <location>
        <begin position="53"/>
        <end position="76"/>
    </location>
</feature>
<keyword evidence="5" id="KW-0547">Nucleotide-binding</keyword>